<proteinExistence type="predicted"/>
<dbReference type="EMBL" id="JARBJD010000731">
    <property type="protein sequence ID" value="KAK2940147.1"/>
    <property type="molecule type" value="Genomic_DNA"/>
</dbReference>
<gene>
    <name evidence="1" type="ORF">BLNAU_24941</name>
</gene>
<sequence length="97" mass="11451">MIVNRRDYEMTDEDRKTIGRTVPNFLEEGWQDAVEFIFIQGKDVDHFDTKFSARLMMKFFGTNLNRVPKSRLFHQISFRTVVFKVAHYAVLNVGFSV</sequence>
<keyword evidence="2" id="KW-1185">Reference proteome</keyword>
<reference evidence="1 2" key="1">
    <citation type="journal article" date="2022" name="bioRxiv">
        <title>Genomics of Preaxostyla Flagellates Illuminates Evolutionary Transitions and the Path Towards Mitochondrial Loss.</title>
        <authorList>
            <person name="Novak L.V.F."/>
            <person name="Treitli S.C."/>
            <person name="Pyrih J."/>
            <person name="Halakuc P."/>
            <person name="Pipaliya S.V."/>
            <person name="Vacek V."/>
            <person name="Brzon O."/>
            <person name="Soukal P."/>
            <person name="Eme L."/>
            <person name="Dacks J.B."/>
            <person name="Karnkowska A."/>
            <person name="Elias M."/>
            <person name="Hampl V."/>
        </authorList>
    </citation>
    <scope>NUCLEOTIDE SEQUENCE [LARGE SCALE GENOMIC DNA]</scope>
    <source>
        <strain evidence="1">NAU3</strain>
        <tissue evidence="1">Gut</tissue>
    </source>
</reference>
<name>A0ABQ9WL09_9EUKA</name>
<dbReference type="Proteomes" id="UP001281761">
    <property type="component" value="Unassembled WGS sequence"/>
</dbReference>
<organism evidence="1 2">
    <name type="scientific">Blattamonas nauphoetae</name>
    <dbReference type="NCBI Taxonomy" id="2049346"/>
    <lineage>
        <taxon>Eukaryota</taxon>
        <taxon>Metamonada</taxon>
        <taxon>Preaxostyla</taxon>
        <taxon>Oxymonadida</taxon>
        <taxon>Blattamonas</taxon>
    </lineage>
</organism>
<evidence type="ECO:0000313" key="1">
    <source>
        <dbReference type="EMBL" id="KAK2940147.1"/>
    </source>
</evidence>
<evidence type="ECO:0000313" key="2">
    <source>
        <dbReference type="Proteomes" id="UP001281761"/>
    </source>
</evidence>
<protein>
    <submittedName>
        <fullName evidence="1">Uncharacterized protein</fullName>
    </submittedName>
</protein>
<accession>A0ABQ9WL09</accession>
<comment type="caution">
    <text evidence="1">The sequence shown here is derived from an EMBL/GenBank/DDBJ whole genome shotgun (WGS) entry which is preliminary data.</text>
</comment>